<dbReference type="RefSeq" id="WP_345406866.1">
    <property type="nucleotide sequence ID" value="NZ_BAABHG010000021.1"/>
</dbReference>
<evidence type="ECO:0000313" key="2">
    <source>
        <dbReference type="EMBL" id="MFD2465561.1"/>
    </source>
</evidence>
<gene>
    <name evidence="2" type="ORF">ACFSYJ_43620</name>
</gene>
<reference evidence="3" key="1">
    <citation type="journal article" date="2019" name="Int. J. Syst. Evol. Microbiol.">
        <title>The Global Catalogue of Microorganisms (GCM) 10K type strain sequencing project: providing services to taxonomists for standard genome sequencing and annotation.</title>
        <authorList>
            <consortium name="The Broad Institute Genomics Platform"/>
            <consortium name="The Broad Institute Genome Sequencing Center for Infectious Disease"/>
            <person name="Wu L."/>
            <person name="Ma J."/>
        </authorList>
    </citation>
    <scope>NUCLEOTIDE SEQUENCE [LARGE SCALE GENOMIC DNA]</scope>
    <source>
        <strain evidence="3">CGMCC 4.7643</strain>
    </source>
</reference>
<feature type="transmembrane region" description="Helical" evidence="1">
    <location>
        <begin position="26"/>
        <end position="47"/>
    </location>
</feature>
<dbReference type="Proteomes" id="UP001597419">
    <property type="component" value="Unassembled WGS sequence"/>
</dbReference>
<protein>
    <submittedName>
        <fullName evidence="2">Uncharacterized protein</fullName>
    </submittedName>
</protein>
<feature type="transmembrane region" description="Helical" evidence="1">
    <location>
        <begin position="59"/>
        <end position="84"/>
    </location>
</feature>
<organism evidence="2 3">
    <name type="scientific">Amycolatopsis samaneae</name>
    <dbReference type="NCBI Taxonomy" id="664691"/>
    <lineage>
        <taxon>Bacteria</taxon>
        <taxon>Bacillati</taxon>
        <taxon>Actinomycetota</taxon>
        <taxon>Actinomycetes</taxon>
        <taxon>Pseudonocardiales</taxon>
        <taxon>Pseudonocardiaceae</taxon>
        <taxon>Amycolatopsis</taxon>
    </lineage>
</organism>
<comment type="caution">
    <text evidence="2">The sequence shown here is derived from an EMBL/GenBank/DDBJ whole genome shotgun (WGS) entry which is preliminary data.</text>
</comment>
<feature type="transmembrane region" description="Helical" evidence="1">
    <location>
        <begin position="141"/>
        <end position="166"/>
    </location>
</feature>
<feature type="transmembrane region" description="Helical" evidence="1">
    <location>
        <begin position="104"/>
        <end position="129"/>
    </location>
</feature>
<keyword evidence="3" id="KW-1185">Reference proteome</keyword>
<accession>A0ABW5GXL1</accession>
<proteinExistence type="predicted"/>
<keyword evidence="1" id="KW-1133">Transmembrane helix</keyword>
<name>A0ABW5GXL1_9PSEU</name>
<keyword evidence="1" id="KW-0812">Transmembrane</keyword>
<keyword evidence="1" id="KW-0472">Membrane</keyword>
<evidence type="ECO:0000313" key="3">
    <source>
        <dbReference type="Proteomes" id="UP001597419"/>
    </source>
</evidence>
<evidence type="ECO:0000256" key="1">
    <source>
        <dbReference type="SAM" id="Phobius"/>
    </source>
</evidence>
<dbReference type="EMBL" id="JBHUKU010000033">
    <property type="protein sequence ID" value="MFD2465561.1"/>
    <property type="molecule type" value="Genomic_DNA"/>
</dbReference>
<sequence>MASRPRTEFSQQEGTRKITAKRLTVIASRLTVTGDVLLGAGAVMAIAEPSGPGFNFGAAGSLFFGQCAAGAGLLLGVVAALAWLRGRRGDRQPPAQLLARERRLRGLTAAAVGLMTIGAAVLGAGPLFVQKAPGSGFNDVIPVFLAGLGVSVAGLLVGTLPALHWLSKRWAEVDR</sequence>